<reference evidence="4" key="2">
    <citation type="submission" date="2020-02" db="EMBL/GenBank/DDBJ databases">
        <authorList>
            <person name="Gilchrist C.L.M."/>
            <person name="Chooi Y.-H."/>
        </authorList>
    </citation>
    <scope>NUCLEOTIDE SEQUENCE</scope>
    <source>
        <strain evidence="4">MST-FP2251</strain>
    </source>
</reference>
<keyword evidence="5" id="KW-1185">Reference proteome</keyword>
<dbReference type="InterPro" id="IPR032852">
    <property type="entry name" value="ALKBH2"/>
</dbReference>
<protein>
    <recommendedName>
        <fullName evidence="3">Fe2OG dioxygenase domain-containing protein</fullName>
    </recommendedName>
</protein>
<evidence type="ECO:0000313" key="5">
    <source>
        <dbReference type="Proteomes" id="UP001194746"/>
    </source>
</evidence>
<gene>
    <name evidence="4" type="ORF">FE257_003343</name>
</gene>
<dbReference type="AlphaFoldDB" id="A0AAD4CU67"/>
<dbReference type="InterPro" id="IPR005123">
    <property type="entry name" value="Oxoglu/Fe-dep_dioxygenase_dom"/>
</dbReference>
<feature type="binding site" evidence="1">
    <location>
        <position position="292"/>
    </location>
    <ligand>
        <name>2-oxoglutarate</name>
        <dbReference type="ChEBI" id="CHEBI:16810"/>
    </ligand>
</feature>
<dbReference type="InterPro" id="IPR027450">
    <property type="entry name" value="AlkB-like"/>
</dbReference>
<organism evidence="4 5">
    <name type="scientific">Aspergillus nanangensis</name>
    <dbReference type="NCBI Taxonomy" id="2582783"/>
    <lineage>
        <taxon>Eukaryota</taxon>
        <taxon>Fungi</taxon>
        <taxon>Dikarya</taxon>
        <taxon>Ascomycota</taxon>
        <taxon>Pezizomycotina</taxon>
        <taxon>Eurotiomycetes</taxon>
        <taxon>Eurotiomycetidae</taxon>
        <taxon>Eurotiales</taxon>
        <taxon>Aspergillaceae</taxon>
        <taxon>Aspergillus</taxon>
        <taxon>Aspergillus subgen. Circumdati</taxon>
    </lineage>
</organism>
<accession>A0AAD4CU67</accession>
<evidence type="ECO:0000313" key="4">
    <source>
        <dbReference type="EMBL" id="KAF9891858.1"/>
    </source>
</evidence>
<dbReference type="GO" id="GO:0035516">
    <property type="term" value="F:broad specificity oxidative DNA demethylase activity"/>
    <property type="evidence" value="ECO:0007669"/>
    <property type="project" value="TreeGrafter"/>
</dbReference>
<feature type="binding site" evidence="1">
    <location>
        <position position="294"/>
    </location>
    <ligand>
        <name>2-oxoglutarate</name>
        <dbReference type="ChEBI" id="CHEBI:16810"/>
    </ligand>
</feature>
<evidence type="ECO:0000259" key="3">
    <source>
        <dbReference type="PROSITE" id="PS51471"/>
    </source>
</evidence>
<feature type="binding site" evidence="1">
    <location>
        <position position="204"/>
    </location>
    <ligand>
        <name>substrate</name>
    </ligand>
</feature>
<evidence type="ECO:0000256" key="1">
    <source>
        <dbReference type="PIRSR" id="PIRSR632852-1"/>
    </source>
</evidence>
<feature type="binding site" evidence="1">
    <location>
        <position position="276"/>
    </location>
    <ligand>
        <name>2-oxoglutarate</name>
        <dbReference type="ChEBI" id="CHEBI:16810"/>
    </ligand>
</feature>
<dbReference type="GO" id="GO:0051747">
    <property type="term" value="F:cytosine C-5 DNA demethylase activity"/>
    <property type="evidence" value="ECO:0007669"/>
    <property type="project" value="TreeGrafter"/>
</dbReference>
<evidence type="ECO:0000256" key="2">
    <source>
        <dbReference type="SAM" id="MobiDB-lite"/>
    </source>
</evidence>
<dbReference type="PROSITE" id="PS51471">
    <property type="entry name" value="FE2OG_OXY"/>
    <property type="match status" value="1"/>
</dbReference>
<dbReference type="PANTHER" id="PTHR31573:SF1">
    <property type="entry name" value="DNA OXIDATIVE DEMETHYLASE ALKBH2"/>
    <property type="match status" value="1"/>
</dbReference>
<feature type="binding site" evidence="1">
    <location>
        <position position="191"/>
    </location>
    <ligand>
        <name>2-oxoglutarate</name>
        <dbReference type="ChEBI" id="CHEBI:16810"/>
    </ligand>
</feature>
<dbReference type="SUPFAM" id="SSF51197">
    <property type="entry name" value="Clavaminate synthase-like"/>
    <property type="match status" value="1"/>
</dbReference>
<dbReference type="GO" id="GO:0008198">
    <property type="term" value="F:ferrous iron binding"/>
    <property type="evidence" value="ECO:0007669"/>
    <property type="project" value="TreeGrafter"/>
</dbReference>
<comment type="caution">
    <text evidence="4">The sequence shown here is derived from an EMBL/GenBank/DDBJ whole genome shotgun (WGS) entry which is preliminary data.</text>
</comment>
<name>A0AAD4CU67_ASPNN</name>
<feature type="binding site" evidence="1">
    <location>
        <position position="189"/>
    </location>
    <ligand>
        <name>2-oxoglutarate</name>
        <dbReference type="ChEBI" id="CHEBI:16810"/>
    </ligand>
</feature>
<feature type="domain" description="Fe2OG dioxygenase" evidence="3">
    <location>
        <begin position="182"/>
        <end position="297"/>
    </location>
</feature>
<dbReference type="PANTHER" id="PTHR31573">
    <property type="entry name" value="ALPHA-KETOGLUTARATE-DEPENDENT DIOXYGENASE ALKB HOMOLOG 2"/>
    <property type="match status" value="1"/>
</dbReference>
<dbReference type="GO" id="GO:0006307">
    <property type="term" value="P:DNA alkylation repair"/>
    <property type="evidence" value="ECO:0007669"/>
    <property type="project" value="TreeGrafter"/>
</dbReference>
<feature type="region of interest" description="Disordered" evidence="2">
    <location>
        <begin position="234"/>
        <end position="253"/>
    </location>
</feature>
<dbReference type="InterPro" id="IPR037151">
    <property type="entry name" value="AlkB-like_sf"/>
</dbReference>
<sequence>MSKRIQSFFTPIPNSKRHKLTDEAPLTTSRHATYPFPIADLPSRIAKPLANVASNKTPPKQIANKPHLDLLYFQPLIPAPLARDLFQVLRDELPFYRVAYTICRGATPTQIATPRYTTVFGVDDTAQFVADPDADPVSQVLVNRTSDRPIPSTQYQRTPRPLPACLNALRQCVEAATSDATRYNFCLVNYYASGDDSIAYHSDDERFLGANPTIASLSLGASRDFLLKHKPVGAQMQRKQGEEEQQEDLEGPPLKFQLAPGDLLVMRGETQANWLHSIPKRRGSQQGRINITFRRAVVPAGTDNYYRYNVGDGPVYRWSREAGEMRKTEG</sequence>
<feature type="binding site" evidence="1">
    <location>
        <position position="201"/>
    </location>
    <ligand>
        <name>2-oxoglutarate</name>
        <dbReference type="ChEBI" id="CHEBI:16810"/>
    </ligand>
</feature>
<proteinExistence type="predicted"/>
<dbReference type="Pfam" id="PF13532">
    <property type="entry name" value="2OG-FeII_Oxy_2"/>
    <property type="match status" value="1"/>
</dbReference>
<dbReference type="Gene3D" id="2.60.120.590">
    <property type="entry name" value="Alpha-ketoglutarate-dependent dioxygenase AlkB-like"/>
    <property type="match status" value="1"/>
</dbReference>
<reference evidence="4" key="1">
    <citation type="journal article" date="2019" name="Beilstein J. Org. Chem.">
        <title>Nanangenines: drimane sesquiterpenoids as the dominant metabolite cohort of a novel Australian fungus, Aspergillus nanangensis.</title>
        <authorList>
            <person name="Lacey H.J."/>
            <person name="Gilchrist C.L.M."/>
            <person name="Crombie A."/>
            <person name="Kalaitzis J.A."/>
            <person name="Vuong D."/>
            <person name="Rutledge P.J."/>
            <person name="Turner P."/>
            <person name="Pitt J.I."/>
            <person name="Lacey E."/>
            <person name="Chooi Y.H."/>
            <person name="Piggott A.M."/>
        </authorList>
    </citation>
    <scope>NUCLEOTIDE SEQUENCE</scope>
    <source>
        <strain evidence="4">MST-FP2251</strain>
    </source>
</reference>
<feature type="binding site" evidence="1">
    <location>
        <position position="288"/>
    </location>
    <ligand>
        <name>2-oxoglutarate</name>
        <dbReference type="ChEBI" id="CHEBI:16810"/>
    </ligand>
</feature>
<dbReference type="Proteomes" id="UP001194746">
    <property type="component" value="Unassembled WGS sequence"/>
</dbReference>
<dbReference type="EMBL" id="VCAU01000016">
    <property type="protein sequence ID" value="KAF9891858.1"/>
    <property type="molecule type" value="Genomic_DNA"/>
</dbReference>